<dbReference type="RefSeq" id="WP_236457342.1">
    <property type="nucleotide sequence ID" value="NZ_CBCSGE010000006.1"/>
</dbReference>
<evidence type="ECO:0000313" key="2">
    <source>
        <dbReference type="Proteomes" id="UP001589607"/>
    </source>
</evidence>
<reference evidence="1 2" key="1">
    <citation type="submission" date="2024-09" db="EMBL/GenBank/DDBJ databases">
        <authorList>
            <person name="Sun Q."/>
            <person name="Mori K."/>
        </authorList>
    </citation>
    <scope>NUCLEOTIDE SEQUENCE [LARGE SCALE GENOMIC DNA]</scope>
    <source>
        <strain evidence="1 2">CECT 7955</strain>
    </source>
</reference>
<sequence>MNILWFCVNTTGIQEKEVISNEYIEREWDQLRSKLLIFRKRKFKPERNN</sequence>
<comment type="caution">
    <text evidence="1">The sequence shown here is derived from an EMBL/GenBank/DDBJ whole genome shotgun (WGS) entry which is preliminary data.</text>
</comment>
<dbReference type="EMBL" id="JBHMEY010000040">
    <property type="protein sequence ID" value="MFB9097202.1"/>
    <property type="molecule type" value="Genomic_DNA"/>
</dbReference>
<evidence type="ECO:0000313" key="1">
    <source>
        <dbReference type="EMBL" id="MFB9097202.1"/>
    </source>
</evidence>
<proteinExistence type="predicted"/>
<accession>A0ABV5GPC6</accession>
<gene>
    <name evidence="1" type="ORF">ACFFVF_11800</name>
</gene>
<dbReference type="Proteomes" id="UP001589607">
    <property type="component" value="Unassembled WGS sequence"/>
</dbReference>
<protein>
    <submittedName>
        <fullName evidence="1">Uncharacterized protein</fullName>
    </submittedName>
</protein>
<name>A0ABV5GPC6_9FLAO</name>
<organism evidence="1 2">
    <name type="scientific">Flavobacterium jumunjinense</name>
    <dbReference type="NCBI Taxonomy" id="998845"/>
    <lineage>
        <taxon>Bacteria</taxon>
        <taxon>Pseudomonadati</taxon>
        <taxon>Bacteroidota</taxon>
        <taxon>Flavobacteriia</taxon>
        <taxon>Flavobacteriales</taxon>
        <taxon>Flavobacteriaceae</taxon>
        <taxon>Flavobacterium</taxon>
    </lineage>
</organism>
<keyword evidence="2" id="KW-1185">Reference proteome</keyword>